<keyword evidence="4" id="KW-1185">Reference proteome</keyword>
<comment type="caution">
    <text evidence="3">The sequence shown here is derived from an EMBL/GenBank/DDBJ whole genome shotgun (WGS) entry which is preliminary data.</text>
</comment>
<dbReference type="InterPro" id="IPR043151">
    <property type="entry name" value="BAH_sf"/>
</dbReference>
<dbReference type="EMBL" id="JBANRG010000014">
    <property type="protein sequence ID" value="KAK7460813.1"/>
    <property type="molecule type" value="Genomic_DNA"/>
</dbReference>
<evidence type="ECO:0000259" key="2">
    <source>
        <dbReference type="PROSITE" id="PS51038"/>
    </source>
</evidence>
<feature type="compositionally biased region" description="Polar residues" evidence="1">
    <location>
        <begin position="398"/>
        <end position="414"/>
    </location>
</feature>
<dbReference type="PANTHER" id="PTHR46364">
    <property type="entry name" value="OS08G0421900 PROTEIN"/>
    <property type="match status" value="1"/>
</dbReference>
<proteinExistence type="predicted"/>
<organism evidence="3 4">
    <name type="scientific">Marasmiellus scandens</name>
    <dbReference type="NCBI Taxonomy" id="2682957"/>
    <lineage>
        <taxon>Eukaryota</taxon>
        <taxon>Fungi</taxon>
        <taxon>Dikarya</taxon>
        <taxon>Basidiomycota</taxon>
        <taxon>Agaricomycotina</taxon>
        <taxon>Agaricomycetes</taxon>
        <taxon>Agaricomycetidae</taxon>
        <taxon>Agaricales</taxon>
        <taxon>Marasmiineae</taxon>
        <taxon>Omphalotaceae</taxon>
        <taxon>Marasmiellus</taxon>
    </lineage>
</organism>
<feature type="domain" description="BAH" evidence="2">
    <location>
        <begin position="41"/>
        <end position="181"/>
    </location>
</feature>
<sequence>MGRQRRRRAASASDKTPSYTEWLTMEPHEQLAVCTEDLREFPFSVGDTVAVLSSFGDTDEWYGIIDGIRQRDRDDLNDVWVRLRWFYSPEETEIHLRRVKGRKKSVKGNEKELVFNPGACSPTERILSDHYDIITTFALEDVVTIQFFDESDLLEQGDITSGQLFYRYHLISQTADLETSPPCLCLGAYSLSGNDLDQAMRLCMGCKRAWHHRCLFSGGFVEENGAVRHLRHLIFGQIDEEEAEQRPTKKRRLNSVSSSSNDTSSARLLSLVNRIPPSLLLLAAQPLVRGAAKSFPLPIPLPVLPSSSLKVSTPGANSTSSKPLPITGNVCAVSRARLKLRELVALLENTYRSSGPRLEDDDTKGTRLGKRKKSNPKPMPTPKARFPLQPLASPFVPPSTSTPKTNYNPSSNSDADLDADGETDSGTGDNSRLEEAQVLRELELETDMSADDSAPEGPSTSVSSSSTRVPSSLRHRSRRPSDLSKIASPSSQKLGPALEGDLSEWLPEPDWERYIVTPIWIPLSVSQPGESEVVESKAKRATRSTAGADPTTAVPRRSTRLNTEASIKATSSRTGGKAPLMTNDNKRGAAKTAAKAMNGRVNAQAKANDGVELVAYPPIPALPDSVKKQIKQMKEVFRCPGCGALI</sequence>
<accession>A0ABR1JJL9</accession>
<evidence type="ECO:0000256" key="1">
    <source>
        <dbReference type="SAM" id="MobiDB-lite"/>
    </source>
</evidence>
<gene>
    <name evidence="3" type="ORF">VKT23_008742</name>
</gene>
<feature type="region of interest" description="Disordered" evidence="1">
    <location>
        <begin position="353"/>
        <end position="434"/>
    </location>
</feature>
<dbReference type="InterPro" id="IPR001025">
    <property type="entry name" value="BAH_dom"/>
</dbReference>
<reference evidence="3 4" key="1">
    <citation type="submission" date="2024-01" db="EMBL/GenBank/DDBJ databases">
        <title>A draft genome for the cacao thread blight pathogen Marasmiellus scandens.</title>
        <authorList>
            <person name="Baruah I.K."/>
            <person name="Leung J."/>
            <person name="Bukari Y."/>
            <person name="Amoako-Attah I."/>
            <person name="Meinhardt L.W."/>
            <person name="Bailey B.A."/>
            <person name="Cohen S.P."/>
        </authorList>
    </citation>
    <scope>NUCLEOTIDE SEQUENCE [LARGE SCALE GENOMIC DNA]</scope>
    <source>
        <strain evidence="3 4">GH-19</strain>
    </source>
</reference>
<feature type="region of interest" description="Disordered" evidence="1">
    <location>
        <begin position="447"/>
        <end position="501"/>
    </location>
</feature>
<feature type="compositionally biased region" description="Low complexity" evidence="1">
    <location>
        <begin position="458"/>
        <end position="472"/>
    </location>
</feature>
<feature type="region of interest" description="Disordered" evidence="1">
    <location>
        <begin position="241"/>
        <end position="262"/>
    </location>
</feature>
<dbReference type="PROSITE" id="PS51038">
    <property type="entry name" value="BAH"/>
    <property type="match status" value="1"/>
</dbReference>
<protein>
    <recommendedName>
        <fullName evidence="2">BAH domain-containing protein</fullName>
    </recommendedName>
</protein>
<feature type="region of interest" description="Disordered" evidence="1">
    <location>
        <begin position="535"/>
        <end position="554"/>
    </location>
</feature>
<evidence type="ECO:0000313" key="4">
    <source>
        <dbReference type="Proteomes" id="UP001498398"/>
    </source>
</evidence>
<dbReference type="Proteomes" id="UP001498398">
    <property type="component" value="Unassembled WGS sequence"/>
</dbReference>
<dbReference type="Gene3D" id="2.30.30.490">
    <property type="match status" value="1"/>
</dbReference>
<name>A0ABR1JJL9_9AGAR</name>
<dbReference type="CDD" id="cd04370">
    <property type="entry name" value="BAH"/>
    <property type="match status" value="1"/>
</dbReference>
<evidence type="ECO:0000313" key="3">
    <source>
        <dbReference type="EMBL" id="KAK7460813.1"/>
    </source>
</evidence>